<feature type="domain" description="F5/8 type C" evidence="22">
    <location>
        <begin position="1815"/>
        <end position="1962"/>
    </location>
</feature>
<evidence type="ECO:0000256" key="19">
    <source>
        <dbReference type="PIRSR" id="PIRSR000354-1"/>
    </source>
</evidence>
<keyword evidence="10 21" id="KW-0732">Signal</keyword>
<feature type="compositionally biased region" description="Polar residues" evidence="20">
    <location>
        <begin position="1102"/>
        <end position="1119"/>
    </location>
</feature>
<feature type="region of interest" description="Disordered" evidence="20">
    <location>
        <begin position="901"/>
        <end position="933"/>
    </location>
</feature>
<organism evidence="23 24">
    <name type="scientific">Anguilla anguilla</name>
    <name type="common">European freshwater eel</name>
    <name type="synonym">Muraena anguilla</name>
    <dbReference type="NCBI Taxonomy" id="7936"/>
    <lineage>
        <taxon>Eukaryota</taxon>
        <taxon>Metazoa</taxon>
        <taxon>Chordata</taxon>
        <taxon>Craniata</taxon>
        <taxon>Vertebrata</taxon>
        <taxon>Euteleostomi</taxon>
        <taxon>Actinopterygii</taxon>
        <taxon>Neopterygii</taxon>
        <taxon>Teleostei</taxon>
        <taxon>Anguilliformes</taxon>
        <taxon>Anguillidae</taxon>
        <taxon>Anguilla</taxon>
    </lineage>
</organism>
<feature type="compositionally biased region" description="Low complexity" evidence="20">
    <location>
        <begin position="782"/>
        <end position="799"/>
    </location>
</feature>
<evidence type="ECO:0000256" key="15">
    <source>
        <dbReference type="ARBA" id="ARBA00023065"/>
    </source>
</evidence>
<proteinExistence type="inferred from homology"/>
<evidence type="ECO:0000256" key="11">
    <source>
        <dbReference type="ARBA" id="ARBA00022737"/>
    </source>
</evidence>
<gene>
    <name evidence="23" type="ORF">ANANG_G00274960</name>
</gene>
<dbReference type="CDD" id="cd00057">
    <property type="entry name" value="FA58C"/>
    <property type="match status" value="2"/>
</dbReference>
<dbReference type="InterPro" id="IPR024715">
    <property type="entry name" value="Factor_5/8-like"/>
</dbReference>
<dbReference type="Pfam" id="PF07732">
    <property type="entry name" value="Cu-oxidase_3"/>
    <property type="match status" value="3"/>
</dbReference>
<keyword evidence="9" id="KW-0479">Metal-binding</keyword>
<feature type="region of interest" description="Disordered" evidence="20">
    <location>
        <begin position="779"/>
        <end position="809"/>
    </location>
</feature>
<feature type="compositionally biased region" description="Polar residues" evidence="20">
    <location>
        <begin position="901"/>
        <end position="929"/>
    </location>
</feature>
<dbReference type="PROSITE" id="PS01286">
    <property type="entry name" value="FA58C_2"/>
    <property type="match status" value="1"/>
</dbReference>
<evidence type="ECO:0000256" key="21">
    <source>
        <dbReference type="SAM" id="SignalP"/>
    </source>
</evidence>
<dbReference type="EMBL" id="JAFIRN010000016">
    <property type="protein sequence ID" value="KAG5833345.1"/>
    <property type="molecule type" value="Genomic_DNA"/>
</dbReference>
<keyword evidence="16" id="KW-0472">Membrane</keyword>
<evidence type="ECO:0000256" key="4">
    <source>
        <dbReference type="ARBA" id="ARBA00010609"/>
    </source>
</evidence>
<feature type="disulfide bond" evidence="19">
    <location>
        <begin position="498"/>
        <end position="524"/>
    </location>
</feature>
<evidence type="ECO:0000256" key="12">
    <source>
        <dbReference type="ARBA" id="ARBA00022837"/>
    </source>
</evidence>
<evidence type="ECO:0000256" key="1">
    <source>
        <dbReference type="ARBA" id="ARBA00001935"/>
    </source>
</evidence>
<keyword evidence="18" id="KW-0325">Glycoprotein</keyword>
<evidence type="ECO:0000256" key="18">
    <source>
        <dbReference type="ARBA" id="ARBA00023180"/>
    </source>
</evidence>
<accession>A0A9D3LLR0</accession>
<dbReference type="PANTHER" id="PTHR46806">
    <property type="entry name" value="F5/8 TYPE C DOMAIN-CONTAINING PROTEIN"/>
    <property type="match status" value="1"/>
</dbReference>
<feature type="disulfide bond" evidence="19">
    <location>
        <begin position="1629"/>
        <end position="1655"/>
    </location>
</feature>
<keyword evidence="17 19" id="KW-1015">Disulfide bond</keyword>
<comment type="caution">
    <text evidence="23">The sequence shown here is derived from an EMBL/GenBank/DDBJ whole genome shotgun (WGS) entry which is preliminary data.</text>
</comment>
<dbReference type="InterPro" id="IPR050633">
    <property type="entry name" value="Neuropilin_MCO_CoagFactor"/>
</dbReference>
<keyword evidence="12" id="KW-0106">Calcium</keyword>
<keyword evidence="14" id="KW-0560">Oxidoreductase</keyword>
<keyword evidence="8" id="KW-0812">Transmembrane</keyword>
<dbReference type="GO" id="GO:0004322">
    <property type="term" value="F:ferroxidase activity"/>
    <property type="evidence" value="ECO:0007669"/>
    <property type="project" value="UniProtKB-EC"/>
</dbReference>
<evidence type="ECO:0000256" key="6">
    <source>
        <dbReference type="ARBA" id="ARBA00022448"/>
    </source>
</evidence>
<evidence type="ECO:0000256" key="10">
    <source>
        <dbReference type="ARBA" id="ARBA00022729"/>
    </source>
</evidence>
<dbReference type="GO" id="GO:0005576">
    <property type="term" value="C:extracellular region"/>
    <property type="evidence" value="ECO:0007669"/>
    <property type="project" value="UniProtKB-SubCell"/>
</dbReference>
<dbReference type="EC" id="1.16.3.1" evidence="5"/>
<evidence type="ECO:0000256" key="17">
    <source>
        <dbReference type="ARBA" id="ARBA00023157"/>
    </source>
</evidence>
<reference evidence="23" key="1">
    <citation type="submission" date="2021-01" db="EMBL/GenBank/DDBJ databases">
        <title>A chromosome-scale assembly of European eel, Anguilla anguilla.</title>
        <authorList>
            <person name="Henkel C."/>
            <person name="Jong-Raadsen S.A."/>
            <person name="Dufour S."/>
            <person name="Weltzien F.-A."/>
            <person name="Palstra A.P."/>
            <person name="Pelster B."/>
            <person name="Spaink H.P."/>
            <person name="Van Den Thillart G.E."/>
            <person name="Jansen H."/>
            <person name="Zahm M."/>
            <person name="Klopp C."/>
            <person name="Cedric C."/>
            <person name="Louis A."/>
            <person name="Berthelot C."/>
            <person name="Parey E."/>
            <person name="Roest Crollius H."/>
            <person name="Montfort J."/>
            <person name="Robinson-Rechavi M."/>
            <person name="Bucao C."/>
            <person name="Bouchez O."/>
            <person name="Gislard M."/>
            <person name="Lluch J."/>
            <person name="Milhes M."/>
            <person name="Lampietro C."/>
            <person name="Lopez Roques C."/>
            <person name="Donnadieu C."/>
            <person name="Braasch I."/>
            <person name="Desvignes T."/>
            <person name="Postlethwait J."/>
            <person name="Bobe J."/>
            <person name="Guiguen Y."/>
            <person name="Dirks R."/>
        </authorList>
    </citation>
    <scope>NUCLEOTIDE SEQUENCE</scope>
    <source>
        <strain evidence="23">Tag_6206</strain>
        <tissue evidence="23">Liver</tissue>
    </source>
</reference>
<dbReference type="GO" id="GO:0006811">
    <property type="term" value="P:monoatomic ion transport"/>
    <property type="evidence" value="ECO:0007669"/>
    <property type="project" value="UniProtKB-KW"/>
</dbReference>
<dbReference type="PROSITE" id="PS00079">
    <property type="entry name" value="MULTICOPPER_OXIDASE1"/>
    <property type="match status" value="1"/>
</dbReference>
<keyword evidence="24" id="KW-1185">Reference proteome</keyword>
<evidence type="ECO:0000256" key="13">
    <source>
        <dbReference type="ARBA" id="ARBA00022989"/>
    </source>
</evidence>
<dbReference type="GO" id="GO:0005886">
    <property type="term" value="C:plasma membrane"/>
    <property type="evidence" value="ECO:0007669"/>
    <property type="project" value="TreeGrafter"/>
</dbReference>
<evidence type="ECO:0000256" key="9">
    <source>
        <dbReference type="ARBA" id="ARBA00022723"/>
    </source>
</evidence>
<feature type="domain" description="F5/8 type C" evidence="22">
    <location>
        <begin position="1967"/>
        <end position="2123"/>
    </location>
</feature>
<dbReference type="InterPro" id="IPR033138">
    <property type="entry name" value="Cu_oxidase_CS"/>
</dbReference>
<feature type="chain" id="PRO_5039326771" description="ferroxidase" evidence="21">
    <location>
        <begin position="29"/>
        <end position="2126"/>
    </location>
</feature>
<evidence type="ECO:0000256" key="5">
    <source>
        <dbReference type="ARBA" id="ARBA00013107"/>
    </source>
</evidence>
<feature type="disulfide bond" evidence="19">
    <location>
        <begin position="162"/>
        <end position="188"/>
    </location>
</feature>
<keyword evidence="15" id="KW-0406">Ion transport</keyword>
<dbReference type="InterPro" id="IPR011707">
    <property type="entry name" value="Cu-oxidase-like_N"/>
</dbReference>
<evidence type="ECO:0000256" key="7">
    <source>
        <dbReference type="ARBA" id="ARBA00022525"/>
    </source>
</evidence>
<feature type="compositionally biased region" description="Basic and acidic residues" evidence="20">
    <location>
        <begin position="709"/>
        <end position="735"/>
    </location>
</feature>
<dbReference type="PANTHER" id="PTHR46806:SF10">
    <property type="entry name" value="COAGULATION FACTOR V"/>
    <property type="match status" value="1"/>
</dbReference>
<evidence type="ECO:0000256" key="14">
    <source>
        <dbReference type="ARBA" id="ARBA00023002"/>
    </source>
</evidence>
<dbReference type="FunFam" id="2.60.40.420:FF:000002">
    <property type="entry name" value="Hephaestin like 1"/>
    <property type="match status" value="1"/>
</dbReference>
<comment type="similarity">
    <text evidence="4">Belongs to the multicopper oxidase family.</text>
</comment>
<dbReference type="FunFam" id="2.60.120.260:FF:000002">
    <property type="entry name" value="Coagulation factor VIII"/>
    <property type="match status" value="2"/>
</dbReference>
<evidence type="ECO:0000259" key="22">
    <source>
        <dbReference type="PROSITE" id="PS50022"/>
    </source>
</evidence>
<comment type="cofactor">
    <cofactor evidence="1">
        <name>Cu cation</name>
        <dbReference type="ChEBI" id="CHEBI:23378"/>
    </cofactor>
</comment>
<dbReference type="SMART" id="SM00231">
    <property type="entry name" value="FA58C"/>
    <property type="match status" value="2"/>
</dbReference>
<comment type="subcellular location">
    <subcellularLocation>
        <location evidence="2">Membrane</location>
        <topology evidence="2">Single-pass membrane protein</topology>
    </subcellularLocation>
    <subcellularLocation>
        <location evidence="3">Secreted</location>
    </subcellularLocation>
</comment>
<dbReference type="GO" id="GO:0038023">
    <property type="term" value="F:signaling receptor activity"/>
    <property type="evidence" value="ECO:0007669"/>
    <property type="project" value="TreeGrafter"/>
</dbReference>
<feature type="disulfide bond" evidence="19">
    <location>
        <begin position="1815"/>
        <end position="1962"/>
    </location>
</feature>
<evidence type="ECO:0000256" key="16">
    <source>
        <dbReference type="ARBA" id="ARBA00023136"/>
    </source>
</evidence>
<name>A0A9D3LLR0_ANGAN</name>
<dbReference type="PROSITE" id="PS01285">
    <property type="entry name" value="FA58C_1"/>
    <property type="match status" value="2"/>
</dbReference>
<dbReference type="PIRSF" id="PIRSF000354">
    <property type="entry name" value="Factors_V_VIII"/>
    <property type="match status" value="1"/>
</dbReference>
<dbReference type="InterPro" id="IPR008979">
    <property type="entry name" value="Galactose-bd-like_sf"/>
</dbReference>
<dbReference type="Pfam" id="PF00754">
    <property type="entry name" value="F5_F8_type_C"/>
    <property type="match status" value="2"/>
</dbReference>
<feature type="disulfide bond" evidence="19">
    <location>
        <begin position="601"/>
        <end position="682"/>
    </location>
</feature>
<dbReference type="PROSITE" id="PS50022">
    <property type="entry name" value="FA58C_3"/>
    <property type="match status" value="2"/>
</dbReference>
<keyword evidence="11" id="KW-0677">Repeat</keyword>
<dbReference type="InterPro" id="IPR008972">
    <property type="entry name" value="Cupredoxin"/>
</dbReference>
<keyword evidence="7" id="KW-0964">Secreted</keyword>
<dbReference type="SUPFAM" id="SSF49785">
    <property type="entry name" value="Galactose-binding domain-like"/>
    <property type="match status" value="2"/>
</dbReference>
<keyword evidence="6" id="KW-0813">Transport</keyword>
<evidence type="ECO:0000256" key="2">
    <source>
        <dbReference type="ARBA" id="ARBA00004167"/>
    </source>
</evidence>
<dbReference type="FunFam" id="2.60.40.420:FF:000011">
    <property type="entry name" value="Coagulation factor VIII (Predicted)"/>
    <property type="match status" value="1"/>
</dbReference>
<dbReference type="Gene3D" id="2.60.120.260">
    <property type="entry name" value="Galactose-binding domain-like"/>
    <property type="match status" value="2"/>
</dbReference>
<feature type="region of interest" description="Disordered" evidence="20">
    <location>
        <begin position="1097"/>
        <end position="1120"/>
    </location>
</feature>
<dbReference type="GO" id="GO:0005507">
    <property type="term" value="F:copper ion binding"/>
    <property type="evidence" value="ECO:0007669"/>
    <property type="project" value="InterPro"/>
</dbReference>
<evidence type="ECO:0000313" key="23">
    <source>
        <dbReference type="EMBL" id="KAG5833345.1"/>
    </source>
</evidence>
<feature type="region of interest" description="Disordered" evidence="20">
    <location>
        <begin position="1321"/>
        <end position="1411"/>
    </location>
</feature>
<dbReference type="Proteomes" id="UP001044222">
    <property type="component" value="Chromosome 16"/>
</dbReference>
<feature type="region of interest" description="Disordered" evidence="20">
    <location>
        <begin position="707"/>
        <end position="735"/>
    </location>
</feature>
<dbReference type="SUPFAM" id="SSF49503">
    <property type="entry name" value="Cupredoxins"/>
    <property type="match status" value="6"/>
</dbReference>
<sequence length="2126" mass="239907">MRPRSQSGAPVLLGLLGLLGLLSRTVLALERRYYIAAVHIDWSYTAPDESSSGPTYKKVVFREYDADFKQAKAHPPWLGLLGPTLRGQEGDVIVVTFRNMADKPYSIHPHGIAYGKQSEGSLYFDNTSLFEKEDDQVLPGEEHTYYWEVTPEVSPKEEDPPCVTYNYISHYDIVRDYNSGLIGTMLVCKAGSLNDKGEQIHFFQEYVLLFGVFNESKSWYTTESTPPSGPVKYTINGYTNGTIPGLKVCAHTAMSWHLLGMSSQPELFSVHFNGQVMLHMGHRVSSVGLISGTATSANMTCSHPGRWLLSSYVSRHMEAGMHGYLNVQTCEGIAAPIRKLTIQQRIQSQEWTYYIAAEEVVWDYAPNMPDYIDSEYRAKYLRSSPDRIGRRYKKAVFTQYMDDKFTARLEHKQRKMETGVLGPVIRAQIRDVVKIVFKNMASRPYSIYPHGLTINKAEEGASYPEGGNQSSAVQPGETRTYEWKVLEENEPTGSDSRCLTRMYHSAVDTPRDIASGLIGPLLICKSQSLNKKNIQLKADKEQQAVLAVFDENKSWYIEDNIKSYCGDPSKVNKADPEFYSSNVMHSINGYVYDSGQVLGFCNGEIVTWHMSSVGDQDHIQTATWHGHSFELNDGTEDILSLFPMSGETITMNMDNIGHWLMSSLNSYEAKEGMRLKFKDLECYRDYYYEDTDKAEAEFSVNIWQPEDMQELKEQEERRKEEEKMKKNAREPAEPDKFTAYYAEELGFDLRTFKNKSQGPADDVELLDLTLFDYGDQVYPTKNTTENQSLSSSTTSQNQTRPVLGSEKIPTNLSLAEGAMVDENVTMAGSFNGSRNMTRKLNETAGHLHANVKNALTNDTVAETTKLHVQRDRTVALTLETNITGQITHAVESVANATSLSQLNGSSGVNQRETTPDPASTSHTRNTTAKVSEDRTTGITSFSYAVPLSKLPSHSTLVEMDNADKEDFVLLDGGGASVEIHTDNDKVMVINHQDHPKAGVLYSISPALTFPVEHQKILLGSEGAMLNSENTACGASCPKDLNTTGPAVEIHNINGTNNGNLSVKISNSTAQMNYTLHVEATSMPGVNRTDYASVRSPALLKPQSDNETSPETVASTSQDEVVQDVGNKAPSFEHIYTLEEPSSERENGSSIILGRNVTLSPSLTNVSSSQNYTEVISGRNVTFSPGLTNITSSQNYTEVISGRNVTFSPGLTNITSSQNYTEVISGRNVTFSPGLTNITLSQNYTDVSREVGHIGDPHMGNVSFAVLGSSSESEEDLHSSSKQNVSESREEVVIYLKNNTKEAILTESLDLQKEHWSYEGGHQLVPMEVPGNMTKYTRDEPKSSGNDSNTKREDERKKKGKKRKWPASTNNMKTRKKKVYKAQPSSGISPRGRKPPALTPRGSRPITSEEDLSSKSIVIGVPRRDFNDYDLFVLQTNEDPYHNIPQDNPGDEYEYVDYKDPYSQPNDLKDMDDSTKYLLKVAGENAKTYFIAAEEVEWDYAGYGQRRQERTNINDKPTQFTKVVFRSYLDSSFNTPENRGEVDEHLGLLGPIIKAEVDQTIVVVFKNLASRPYSLHSHGVSYTKQTEGLKYDDDSTHWYKMDNEVQPDSTYTYIWKADIRFGPKSDDSDCRTWAYHSGVNPEKDIHSGLIGPLLVCRKGTLEKDQELAQKRDFVLLFMTFDETKSWYYERNMEKMQRKHRRAVLDPQFTQNIHFPAINGIIFSLKGLRMYTKKLVRWHLINMGSPKDFHSIHFHGQTFLDKQTKDHRQGVFPLLPGGFADLEMEPSKPGLWQLETEVGDLQQRGMQTLFLVIDESCEHPLGLISQSVKDSQITASHYTGEWKPHLARLQNSGKYNAWSTDQDDGNWIQVDFQRPVVISKVATQGAKQLFTSHYVEKYTISYSTDRRKWTVYKGISNRKTFTANENYHEVKENTFFPPLIGRFVRLIPTQSYNRPTVRLEYYGCELDGCSVPLGMESGRISDLQITASSVASSWFAGPWQPWFARLNKQGAVNAWQAKTNNMQQWLQVELKDVKKITGIVTQGAKSMGTEMYVTEYTIEYSKDGKTWIKYKEDEDDFDQKIFPGNEDNNGHMKNYIYPPIFSRFIRIIPRRWQKTITMRIELLGCDFE</sequence>
<keyword evidence="13" id="KW-1133">Transmembrane helix</keyword>
<feature type="region of interest" description="Disordered" evidence="20">
    <location>
        <begin position="1267"/>
        <end position="1288"/>
    </location>
</feature>
<dbReference type="InterPro" id="IPR000421">
    <property type="entry name" value="FA58C"/>
</dbReference>
<feature type="signal peptide" evidence="21">
    <location>
        <begin position="1"/>
        <end position="28"/>
    </location>
</feature>
<evidence type="ECO:0000256" key="3">
    <source>
        <dbReference type="ARBA" id="ARBA00004613"/>
    </source>
</evidence>
<protein>
    <recommendedName>
        <fullName evidence="5">ferroxidase</fullName>
        <ecNumber evidence="5">1.16.3.1</ecNumber>
    </recommendedName>
</protein>
<dbReference type="Gene3D" id="2.60.40.420">
    <property type="entry name" value="Cupredoxins - blue copper proteins"/>
    <property type="match status" value="5"/>
</dbReference>
<evidence type="ECO:0000256" key="20">
    <source>
        <dbReference type="SAM" id="MobiDB-lite"/>
    </source>
</evidence>
<feature type="disulfide bond" evidence="19">
    <location>
        <begin position="249"/>
        <end position="330"/>
    </location>
</feature>
<evidence type="ECO:0000313" key="24">
    <source>
        <dbReference type="Proteomes" id="UP001044222"/>
    </source>
</evidence>
<dbReference type="FunFam" id="2.60.40.420:FF:000028">
    <property type="entry name" value="Ceruloplasmin"/>
    <property type="match status" value="1"/>
</dbReference>
<evidence type="ECO:0000256" key="8">
    <source>
        <dbReference type="ARBA" id="ARBA00022692"/>
    </source>
</evidence>